<keyword evidence="2" id="KW-1185">Reference proteome</keyword>
<organism evidence="1 2">
    <name type="scientific">Caerostris extrusa</name>
    <name type="common">Bark spider</name>
    <name type="synonym">Caerostris bankana</name>
    <dbReference type="NCBI Taxonomy" id="172846"/>
    <lineage>
        <taxon>Eukaryota</taxon>
        <taxon>Metazoa</taxon>
        <taxon>Ecdysozoa</taxon>
        <taxon>Arthropoda</taxon>
        <taxon>Chelicerata</taxon>
        <taxon>Arachnida</taxon>
        <taxon>Araneae</taxon>
        <taxon>Araneomorphae</taxon>
        <taxon>Entelegynae</taxon>
        <taxon>Araneoidea</taxon>
        <taxon>Araneidae</taxon>
        <taxon>Caerostris</taxon>
    </lineage>
</organism>
<dbReference type="AlphaFoldDB" id="A0AAV4R3Y7"/>
<proteinExistence type="predicted"/>
<name>A0AAV4R3Y7_CAEEX</name>
<dbReference type="EMBL" id="BPLR01007175">
    <property type="protein sequence ID" value="GIY14967.1"/>
    <property type="molecule type" value="Genomic_DNA"/>
</dbReference>
<comment type="caution">
    <text evidence="1">The sequence shown here is derived from an EMBL/GenBank/DDBJ whole genome shotgun (WGS) entry which is preliminary data.</text>
</comment>
<reference evidence="1 2" key="1">
    <citation type="submission" date="2021-06" db="EMBL/GenBank/DDBJ databases">
        <title>Caerostris extrusa draft genome.</title>
        <authorList>
            <person name="Kono N."/>
            <person name="Arakawa K."/>
        </authorList>
    </citation>
    <scope>NUCLEOTIDE SEQUENCE [LARGE SCALE GENOMIC DNA]</scope>
</reference>
<gene>
    <name evidence="1" type="ORF">CEXT_440851</name>
</gene>
<protein>
    <submittedName>
        <fullName evidence="1">Uncharacterized protein</fullName>
    </submittedName>
</protein>
<evidence type="ECO:0000313" key="1">
    <source>
        <dbReference type="EMBL" id="GIY14967.1"/>
    </source>
</evidence>
<evidence type="ECO:0000313" key="2">
    <source>
        <dbReference type="Proteomes" id="UP001054945"/>
    </source>
</evidence>
<accession>A0AAV4R3Y7</accession>
<dbReference type="Proteomes" id="UP001054945">
    <property type="component" value="Unassembled WGS sequence"/>
</dbReference>
<sequence length="169" mass="19503">MELCTWKSKPSGLTFESCSVNTLITRRWWEGPAWLTEEEELWPISNLYPDKNVVNAEKKKISCHFPVCEESLRFSGKDGVTRLVKVKTASGEKLRPVQRLYSLEINAVSSEPLRHRALKGTRRLSQSTEKKNLRNKIADSVKSKVDNPPVLNQKTRLRREIKTVKRLDL</sequence>